<reference evidence="1 2" key="1">
    <citation type="submission" date="2018-11" db="EMBL/GenBank/DDBJ databases">
        <authorList>
            <consortium name="Pathogen Informatics"/>
        </authorList>
    </citation>
    <scope>NUCLEOTIDE SEQUENCE [LARGE SCALE GENOMIC DNA]</scope>
    <source>
        <strain evidence="1 2">Zambia</strain>
    </source>
</reference>
<dbReference type="AlphaFoldDB" id="A0A3P8AH90"/>
<protein>
    <submittedName>
        <fullName evidence="1">Uncharacterized protein</fullName>
    </submittedName>
</protein>
<proteinExistence type="predicted"/>
<sequence length="45" mass="5081">MLSLLFSHKIGMTHRSTSNRINNVGFASCYWLLTNATCKTGDVKY</sequence>
<accession>A0A3P8AH90</accession>
<evidence type="ECO:0000313" key="1">
    <source>
        <dbReference type="EMBL" id="VDO63788.1"/>
    </source>
</evidence>
<dbReference type="Proteomes" id="UP000277204">
    <property type="component" value="Unassembled WGS sequence"/>
</dbReference>
<organism evidence="1 2">
    <name type="scientific">Schistosoma margrebowiei</name>
    <dbReference type="NCBI Taxonomy" id="48269"/>
    <lineage>
        <taxon>Eukaryota</taxon>
        <taxon>Metazoa</taxon>
        <taxon>Spiralia</taxon>
        <taxon>Lophotrochozoa</taxon>
        <taxon>Platyhelminthes</taxon>
        <taxon>Trematoda</taxon>
        <taxon>Digenea</taxon>
        <taxon>Strigeidida</taxon>
        <taxon>Schistosomatoidea</taxon>
        <taxon>Schistosomatidae</taxon>
        <taxon>Schistosoma</taxon>
    </lineage>
</organism>
<dbReference type="EMBL" id="UZAI01001620">
    <property type="protein sequence ID" value="VDO63788.1"/>
    <property type="molecule type" value="Genomic_DNA"/>
</dbReference>
<evidence type="ECO:0000313" key="2">
    <source>
        <dbReference type="Proteomes" id="UP000277204"/>
    </source>
</evidence>
<keyword evidence="2" id="KW-1185">Reference proteome</keyword>
<gene>
    <name evidence="1" type="ORF">SMRZ_LOCUS4931</name>
</gene>
<name>A0A3P8AH90_9TREM</name>